<evidence type="ECO:0000313" key="10">
    <source>
        <dbReference type="Proteomes" id="UP000026249"/>
    </source>
</evidence>
<dbReference type="Pfam" id="PF00528">
    <property type="entry name" value="BPD_transp_1"/>
    <property type="match status" value="1"/>
</dbReference>
<evidence type="ECO:0000256" key="6">
    <source>
        <dbReference type="ARBA" id="ARBA00023136"/>
    </source>
</evidence>
<dbReference type="AlphaFoldDB" id="A0A037ZDV4"/>
<dbReference type="PROSITE" id="PS50928">
    <property type="entry name" value="ABC_TM1"/>
    <property type="match status" value="1"/>
</dbReference>
<dbReference type="CDD" id="cd06261">
    <property type="entry name" value="TM_PBP2"/>
    <property type="match status" value="1"/>
</dbReference>
<comment type="caution">
    <text evidence="9">The sequence shown here is derived from an EMBL/GenBank/DDBJ whole genome shotgun (WGS) entry which is preliminary data.</text>
</comment>
<gene>
    <name evidence="9" type="ORF">ACMU_19000</name>
</gene>
<dbReference type="STRING" id="1454373.ACMU_19000"/>
<evidence type="ECO:0000259" key="8">
    <source>
        <dbReference type="PROSITE" id="PS50928"/>
    </source>
</evidence>
<feature type="transmembrane region" description="Helical" evidence="7">
    <location>
        <begin position="234"/>
        <end position="255"/>
    </location>
</feature>
<comment type="similarity">
    <text evidence="7">Belongs to the binding-protein-dependent transport system permease family.</text>
</comment>
<accession>A0A037ZDV4</accession>
<feature type="transmembrane region" description="Helical" evidence="7">
    <location>
        <begin position="24"/>
        <end position="44"/>
    </location>
</feature>
<feature type="transmembrane region" description="Helical" evidence="7">
    <location>
        <begin position="275"/>
        <end position="299"/>
    </location>
</feature>
<dbReference type="PANTHER" id="PTHR30193:SF41">
    <property type="entry name" value="DIACETYLCHITOBIOSE UPTAKE SYSTEM PERMEASE PROTEIN NGCF"/>
    <property type="match status" value="1"/>
</dbReference>
<keyword evidence="2 7" id="KW-0813">Transport</keyword>
<dbReference type="RefSeq" id="WP_035261996.1">
    <property type="nucleotide sequence ID" value="NZ_JFKE01000009.1"/>
</dbReference>
<feature type="transmembrane region" description="Helical" evidence="7">
    <location>
        <begin position="87"/>
        <end position="107"/>
    </location>
</feature>
<dbReference type="GO" id="GO:0055085">
    <property type="term" value="P:transmembrane transport"/>
    <property type="evidence" value="ECO:0007669"/>
    <property type="project" value="InterPro"/>
</dbReference>
<evidence type="ECO:0000256" key="3">
    <source>
        <dbReference type="ARBA" id="ARBA00022475"/>
    </source>
</evidence>
<keyword evidence="5 7" id="KW-1133">Transmembrane helix</keyword>
<dbReference type="EMBL" id="JFKE01000009">
    <property type="protein sequence ID" value="KAJ54312.1"/>
    <property type="molecule type" value="Genomic_DNA"/>
</dbReference>
<feature type="transmembrane region" description="Helical" evidence="7">
    <location>
        <begin position="119"/>
        <end position="139"/>
    </location>
</feature>
<dbReference type="Proteomes" id="UP000026249">
    <property type="component" value="Unassembled WGS sequence"/>
</dbReference>
<feature type="transmembrane region" description="Helical" evidence="7">
    <location>
        <begin position="180"/>
        <end position="198"/>
    </location>
</feature>
<keyword evidence="4 7" id="KW-0812">Transmembrane</keyword>
<evidence type="ECO:0000256" key="1">
    <source>
        <dbReference type="ARBA" id="ARBA00004651"/>
    </source>
</evidence>
<protein>
    <recommendedName>
        <fullName evidence="8">ABC transmembrane type-1 domain-containing protein</fullName>
    </recommendedName>
</protein>
<dbReference type="SUPFAM" id="SSF161098">
    <property type="entry name" value="MetI-like"/>
    <property type="match status" value="1"/>
</dbReference>
<evidence type="ECO:0000256" key="4">
    <source>
        <dbReference type="ARBA" id="ARBA00022692"/>
    </source>
</evidence>
<dbReference type="OrthoDB" id="9805108at2"/>
<evidence type="ECO:0000256" key="2">
    <source>
        <dbReference type="ARBA" id="ARBA00022448"/>
    </source>
</evidence>
<keyword evidence="10" id="KW-1185">Reference proteome</keyword>
<name>A0A037ZDV4_9RHOB</name>
<keyword evidence="3" id="KW-1003">Cell membrane</keyword>
<sequence length="306" mass="34224">MTTRANAPSVSVLARRWLGENATFYLFAAPFAALTIVMGLWPIALSIQTSFTESYTALSPQPTYVGFANYIEVFGDPVFTKSAWLTLRYTVLAVVLNLVIALFYAMFLSSVLLSRGAWIFKLCCFLPVVTPDVAGYIVWKWMYSGDFGAVNAALTALGLPEFGGVSQVSTVTLAILIAEMWYHVGFYVVIFLANFAMLDRTLDEAAHLDKAGFWRKFTRVTLPQLRPAITINSIYALIQFLKTFTVVVVITKGGPGTATNFVSYYAYRQFDQAQYGTATAMATILFSVIMVLAFALYWYNQRRDWR</sequence>
<proteinExistence type="inferred from homology"/>
<dbReference type="PANTHER" id="PTHR30193">
    <property type="entry name" value="ABC TRANSPORTER PERMEASE PROTEIN"/>
    <property type="match status" value="1"/>
</dbReference>
<feature type="domain" description="ABC transmembrane type-1" evidence="8">
    <location>
        <begin position="83"/>
        <end position="296"/>
    </location>
</feature>
<reference evidence="9 10" key="1">
    <citation type="submission" date="2014-03" db="EMBL/GenBank/DDBJ databases">
        <title>Draft Genome Sequence of Actibacterium mucosum KCTC 23349, a Marine Alphaproteobacterium with Complex Ionic Requirements Isolated from Mediterranean Seawater at Malvarrosa Beach, Valencia, Spain.</title>
        <authorList>
            <person name="Arahal D.R."/>
            <person name="Shao Z."/>
            <person name="Lai Q."/>
            <person name="Pujalte M.J."/>
        </authorList>
    </citation>
    <scope>NUCLEOTIDE SEQUENCE [LARGE SCALE GENOMIC DNA]</scope>
    <source>
        <strain evidence="9 10">KCTC 23349</strain>
    </source>
</reference>
<evidence type="ECO:0000313" key="9">
    <source>
        <dbReference type="EMBL" id="KAJ54312.1"/>
    </source>
</evidence>
<organism evidence="9 10">
    <name type="scientific">Actibacterium mucosum KCTC 23349</name>
    <dbReference type="NCBI Taxonomy" id="1454373"/>
    <lineage>
        <taxon>Bacteria</taxon>
        <taxon>Pseudomonadati</taxon>
        <taxon>Pseudomonadota</taxon>
        <taxon>Alphaproteobacteria</taxon>
        <taxon>Rhodobacterales</taxon>
        <taxon>Roseobacteraceae</taxon>
        <taxon>Actibacterium</taxon>
    </lineage>
</organism>
<evidence type="ECO:0000256" key="5">
    <source>
        <dbReference type="ARBA" id="ARBA00022989"/>
    </source>
</evidence>
<comment type="subcellular location">
    <subcellularLocation>
        <location evidence="1 7">Cell membrane</location>
        <topology evidence="1 7">Multi-pass membrane protein</topology>
    </subcellularLocation>
</comment>
<dbReference type="InterPro" id="IPR051393">
    <property type="entry name" value="ABC_transporter_permease"/>
</dbReference>
<dbReference type="GO" id="GO:0005886">
    <property type="term" value="C:plasma membrane"/>
    <property type="evidence" value="ECO:0007669"/>
    <property type="project" value="UniProtKB-SubCell"/>
</dbReference>
<evidence type="ECO:0000256" key="7">
    <source>
        <dbReference type="RuleBase" id="RU363032"/>
    </source>
</evidence>
<dbReference type="InterPro" id="IPR035906">
    <property type="entry name" value="MetI-like_sf"/>
</dbReference>
<dbReference type="InterPro" id="IPR000515">
    <property type="entry name" value="MetI-like"/>
</dbReference>
<dbReference type="Gene3D" id="1.10.3720.10">
    <property type="entry name" value="MetI-like"/>
    <property type="match status" value="1"/>
</dbReference>
<keyword evidence="6 7" id="KW-0472">Membrane</keyword>